<dbReference type="Proteomes" id="UP000028602">
    <property type="component" value="Unassembled WGS sequence"/>
</dbReference>
<protein>
    <submittedName>
        <fullName evidence="2">Nucleoside-diphosphate-sugar epimerase</fullName>
    </submittedName>
</protein>
<dbReference type="PANTHER" id="PTHR48079:SF6">
    <property type="entry name" value="NAD(P)-BINDING DOMAIN-CONTAINING PROTEIN-RELATED"/>
    <property type="match status" value="1"/>
</dbReference>
<reference evidence="2 3" key="1">
    <citation type="submission" date="2014-05" db="EMBL/GenBank/DDBJ databases">
        <title>ATOL: Assembling a taxonomically balanced genome-scale reconstruction of the evolutionary history of the Enterobacteriaceae.</title>
        <authorList>
            <person name="Plunkett G.III."/>
            <person name="Neeno-Eckwall E.C."/>
            <person name="Glasner J.D."/>
            <person name="Perna N.T."/>
        </authorList>
    </citation>
    <scope>NUCLEOTIDE SEQUENCE [LARGE SCALE GENOMIC DNA]</scope>
    <source>
        <strain evidence="2 3">ATCC 33301</strain>
    </source>
</reference>
<dbReference type="InterPro" id="IPR036291">
    <property type="entry name" value="NAD(P)-bd_dom_sf"/>
</dbReference>
<accession>A0A085JGM8</accession>
<dbReference type="Gene3D" id="3.40.50.720">
    <property type="entry name" value="NAD(P)-binding Rossmann-like Domain"/>
    <property type="match status" value="1"/>
</dbReference>
<evidence type="ECO:0000313" key="2">
    <source>
        <dbReference type="EMBL" id="KFD19624.1"/>
    </source>
</evidence>
<comment type="caution">
    <text evidence="2">The sequence shown here is derived from an EMBL/GenBank/DDBJ whole genome shotgun (WGS) entry which is preliminary data.</text>
</comment>
<dbReference type="RefSeq" id="WP_029990604.1">
    <property type="nucleotide sequence ID" value="NZ_ATMJ01000028.1"/>
</dbReference>
<proteinExistence type="predicted"/>
<evidence type="ECO:0000313" key="3">
    <source>
        <dbReference type="Proteomes" id="UP000028602"/>
    </source>
</evidence>
<name>A0A085JGM8_9GAMM</name>
<dbReference type="eggNOG" id="COG0451">
    <property type="taxonomic scope" value="Bacteria"/>
</dbReference>
<dbReference type="AlphaFoldDB" id="A0A085JGM8"/>
<dbReference type="InterPro" id="IPR001509">
    <property type="entry name" value="Epimerase_deHydtase"/>
</dbReference>
<dbReference type="SUPFAM" id="SSF51735">
    <property type="entry name" value="NAD(P)-binding Rossmann-fold domains"/>
    <property type="match status" value="1"/>
</dbReference>
<dbReference type="GO" id="GO:0004029">
    <property type="term" value="F:aldehyde dehydrogenase (NAD+) activity"/>
    <property type="evidence" value="ECO:0007669"/>
    <property type="project" value="TreeGrafter"/>
</dbReference>
<keyword evidence="3" id="KW-1185">Reference proteome</keyword>
<organism evidence="2 3">
    <name type="scientific">Tatumella ptyseos ATCC 33301</name>
    <dbReference type="NCBI Taxonomy" id="1005995"/>
    <lineage>
        <taxon>Bacteria</taxon>
        <taxon>Pseudomonadati</taxon>
        <taxon>Pseudomonadota</taxon>
        <taxon>Gammaproteobacteria</taxon>
        <taxon>Enterobacterales</taxon>
        <taxon>Erwiniaceae</taxon>
        <taxon>Tatumella</taxon>
    </lineage>
</organism>
<dbReference type="OrthoDB" id="751203at2"/>
<gene>
    <name evidence="2" type="primary">yeeZ</name>
    <name evidence="2" type="ORF">GTPT_1818</name>
</gene>
<feature type="domain" description="NAD-dependent epimerase/dehydratase" evidence="1">
    <location>
        <begin position="9"/>
        <end position="214"/>
    </location>
</feature>
<dbReference type="PANTHER" id="PTHR48079">
    <property type="entry name" value="PROTEIN YEEZ"/>
    <property type="match status" value="1"/>
</dbReference>
<dbReference type="EMBL" id="JMPR01000029">
    <property type="protein sequence ID" value="KFD19624.1"/>
    <property type="molecule type" value="Genomic_DNA"/>
</dbReference>
<sequence>MAKKVAIVGLGWLGMPLARALVGRGWQVTGSKTTEDGVQAARASGIPASLLTLDPEPQCDPDDLAELLDVDALVVTLPARRTVETSEQYIQAVQNIVDMALARQVRHIIFTSSTSVYGNLQGEADEESALDPVTPAGGSLVRLEQWLHDLPGTPVDILRLAGLVGPARHPGRFLAGKTGLSHGRQGVNLVHLDDVISAIVMLLEQPAQGAVYNLCAEGHPSREDYYTRLAANAGWIPPVFDGEPATMAGKEVNGQRICRERGFRYQWPDPYDMPFAQG</sequence>
<dbReference type="Pfam" id="PF01370">
    <property type="entry name" value="Epimerase"/>
    <property type="match status" value="1"/>
</dbReference>
<evidence type="ECO:0000259" key="1">
    <source>
        <dbReference type="Pfam" id="PF01370"/>
    </source>
</evidence>
<dbReference type="InterPro" id="IPR051783">
    <property type="entry name" value="NAD(P)-dependent_oxidoreduct"/>
</dbReference>
<dbReference type="CDD" id="cd05266">
    <property type="entry name" value="SDR_a4"/>
    <property type="match status" value="1"/>
</dbReference>
<dbReference type="GO" id="GO:0005737">
    <property type="term" value="C:cytoplasm"/>
    <property type="evidence" value="ECO:0007669"/>
    <property type="project" value="TreeGrafter"/>
</dbReference>